<dbReference type="AlphaFoldDB" id="A0A815MA44"/>
<comment type="caution">
    <text evidence="1">The sequence shown here is derived from an EMBL/GenBank/DDBJ whole genome shotgun (WGS) entry which is preliminary data.</text>
</comment>
<evidence type="ECO:0000313" key="1">
    <source>
        <dbReference type="EMBL" id="CAF1420551.1"/>
    </source>
</evidence>
<evidence type="ECO:0000313" key="2">
    <source>
        <dbReference type="EMBL" id="CAF1540399.1"/>
    </source>
</evidence>
<gene>
    <name evidence="2" type="ORF">EDS130_LOCUS45276</name>
    <name evidence="1" type="ORF">XAT740_LOCUS35197</name>
</gene>
<accession>A0A815MA44</accession>
<dbReference type="EMBL" id="CAJNOJ010001051">
    <property type="protein sequence ID" value="CAF1540399.1"/>
    <property type="molecule type" value="Genomic_DNA"/>
</dbReference>
<evidence type="ECO:0000313" key="3">
    <source>
        <dbReference type="Proteomes" id="UP000663828"/>
    </source>
</evidence>
<organism evidence="1 3">
    <name type="scientific">Adineta ricciae</name>
    <name type="common">Rotifer</name>
    <dbReference type="NCBI Taxonomy" id="249248"/>
    <lineage>
        <taxon>Eukaryota</taxon>
        <taxon>Metazoa</taxon>
        <taxon>Spiralia</taxon>
        <taxon>Gnathifera</taxon>
        <taxon>Rotifera</taxon>
        <taxon>Eurotatoria</taxon>
        <taxon>Bdelloidea</taxon>
        <taxon>Adinetida</taxon>
        <taxon>Adinetidae</taxon>
        <taxon>Adineta</taxon>
    </lineage>
</organism>
<protein>
    <submittedName>
        <fullName evidence="1">Uncharacterized protein</fullName>
    </submittedName>
</protein>
<dbReference type="OrthoDB" id="9999524at2759"/>
<proteinExistence type="predicted"/>
<keyword evidence="3" id="KW-1185">Reference proteome</keyword>
<name>A0A815MA44_ADIRI</name>
<dbReference type="EMBL" id="CAJNOR010003506">
    <property type="protein sequence ID" value="CAF1420551.1"/>
    <property type="molecule type" value="Genomic_DNA"/>
</dbReference>
<sequence length="419" mass="47590">MIEVETKNARRDVDEWFHRIIEAKKKIMDNIDEAEKRGQDRLSEILTKLQQISIKINSLTKETLFDATQISSLLTDLDHVRNDLKNIIENKKVKLPDVTFNCEVKLENTAVPNTDVTPKDPSPVTEPLQSRAVEEMKNNIENVVLDWNDTVDQSETSDDSAPECLLPTDFPVDCMASDGINIMYSTYNTTPLKIAYCDLNNLQVSDRYRDWHQPSIVDMIYWKSIGKFICATSENVYTVEYRNFAFKIMTAIRYINCSDILVAANDASLWVWANPRKYESDTINVYSTTFQSIRTIKFGGTIPMTFRNGVSFSLTNNSVASINKRAQNNGYVVQISILNLDMIPVKTQDLGSCNGSIQIRSDEVNQFFVTTGQNLVHCVRTWGQKERIGIKYNGNSIAVLNNKKFVIGDTSNDVESVQL</sequence>
<dbReference type="Proteomes" id="UP000663828">
    <property type="component" value="Unassembled WGS sequence"/>
</dbReference>
<dbReference type="Proteomes" id="UP000663852">
    <property type="component" value="Unassembled WGS sequence"/>
</dbReference>
<reference evidence="1" key="1">
    <citation type="submission" date="2021-02" db="EMBL/GenBank/DDBJ databases">
        <authorList>
            <person name="Nowell W R."/>
        </authorList>
    </citation>
    <scope>NUCLEOTIDE SEQUENCE</scope>
</reference>